<evidence type="ECO:0000313" key="2">
    <source>
        <dbReference type="Proteomes" id="UP000473699"/>
    </source>
</evidence>
<dbReference type="Pfam" id="PF13419">
    <property type="entry name" value="HAD_2"/>
    <property type="match status" value="1"/>
</dbReference>
<dbReference type="PANTHER" id="PTHR43434">
    <property type="entry name" value="PHOSPHOGLYCOLATE PHOSPHATASE"/>
    <property type="match status" value="1"/>
</dbReference>
<dbReference type="Proteomes" id="UP000473699">
    <property type="component" value="Unassembled WGS sequence"/>
</dbReference>
<protein>
    <submittedName>
        <fullName evidence="1">HAD family phosphatase</fullName>
    </submittedName>
</protein>
<dbReference type="InterPro" id="IPR023198">
    <property type="entry name" value="PGP-like_dom2"/>
</dbReference>
<comment type="caution">
    <text evidence="1">The sequence shown here is derived from an EMBL/GenBank/DDBJ whole genome shotgun (WGS) entry which is preliminary data.</text>
</comment>
<dbReference type="Gene3D" id="1.10.150.240">
    <property type="entry name" value="Putative phosphatase, domain 2"/>
    <property type="match status" value="1"/>
</dbReference>
<dbReference type="InterPro" id="IPR023214">
    <property type="entry name" value="HAD_sf"/>
</dbReference>
<dbReference type="AlphaFoldDB" id="A0A6L5YB38"/>
<organism evidence="1 2">
    <name type="scientific">Pyramidobacter porci</name>
    <dbReference type="NCBI Taxonomy" id="2605789"/>
    <lineage>
        <taxon>Bacteria</taxon>
        <taxon>Thermotogati</taxon>
        <taxon>Synergistota</taxon>
        <taxon>Synergistia</taxon>
        <taxon>Synergistales</taxon>
        <taxon>Dethiosulfovibrionaceae</taxon>
        <taxon>Pyramidobacter</taxon>
    </lineage>
</organism>
<dbReference type="SUPFAM" id="SSF56784">
    <property type="entry name" value="HAD-like"/>
    <property type="match status" value="1"/>
</dbReference>
<dbReference type="PANTHER" id="PTHR43434:SF1">
    <property type="entry name" value="PHOSPHOGLYCOLATE PHOSPHATASE"/>
    <property type="match status" value="1"/>
</dbReference>
<dbReference type="InterPro" id="IPR036412">
    <property type="entry name" value="HAD-like_sf"/>
</dbReference>
<keyword evidence="2" id="KW-1185">Reference proteome</keyword>
<accession>A0A6L5YB38</accession>
<dbReference type="SFLD" id="SFLDS00003">
    <property type="entry name" value="Haloacid_Dehalogenase"/>
    <property type="match status" value="1"/>
</dbReference>
<dbReference type="RefSeq" id="WP_154528624.1">
    <property type="nucleotide sequence ID" value="NZ_JAXDZJ010000074.1"/>
</dbReference>
<evidence type="ECO:0000313" key="1">
    <source>
        <dbReference type="EMBL" id="MST55526.1"/>
    </source>
</evidence>
<proteinExistence type="predicted"/>
<dbReference type="EMBL" id="VUNH01000005">
    <property type="protein sequence ID" value="MST55526.1"/>
    <property type="molecule type" value="Genomic_DNA"/>
</dbReference>
<gene>
    <name evidence="1" type="ORF">FYJ74_05695</name>
</gene>
<dbReference type="NCBIfam" id="TIGR01509">
    <property type="entry name" value="HAD-SF-IA-v3"/>
    <property type="match status" value="1"/>
</dbReference>
<dbReference type="InterPro" id="IPR050155">
    <property type="entry name" value="HAD-like_hydrolase_sf"/>
</dbReference>
<reference evidence="1 2" key="1">
    <citation type="submission" date="2019-08" db="EMBL/GenBank/DDBJ databases">
        <title>In-depth cultivation of the pig gut microbiome towards novel bacterial diversity and tailored functional studies.</title>
        <authorList>
            <person name="Wylensek D."/>
            <person name="Hitch T.C.A."/>
            <person name="Clavel T."/>
        </authorList>
    </citation>
    <scope>NUCLEOTIDE SEQUENCE [LARGE SCALE GENOMIC DNA]</scope>
    <source>
        <strain evidence="1 2">SM-530-WT-4B</strain>
    </source>
</reference>
<dbReference type="GO" id="GO:0005829">
    <property type="term" value="C:cytosol"/>
    <property type="evidence" value="ECO:0007669"/>
    <property type="project" value="TreeGrafter"/>
</dbReference>
<dbReference type="InterPro" id="IPR041492">
    <property type="entry name" value="HAD_2"/>
</dbReference>
<name>A0A6L5YB38_9BACT</name>
<dbReference type="PRINTS" id="PR00413">
    <property type="entry name" value="HADHALOGNASE"/>
</dbReference>
<dbReference type="GO" id="GO:0008967">
    <property type="term" value="F:phosphoglycolate phosphatase activity"/>
    <property type="evidence" value="ECO:0007669"/>
    <property type="project" value="TreeGrafter"/>
</dbReference>
<dbReference type="GO" id="GO:0006281">
    <property type="term" value="P:DNA repair"/>
    <property type="evidence" value="ECO:0007669"/>
    <property type="project" value="TreeGrafter"/>
</dbReference>
<dbReference type="CDD" id="cd07505">
    <property type="entry name" value="HAD_BPGM-like"/>
    <property type="match status" value="1"/>
</dbReference>
<dbReference type="SFLD" id="SFLDG01129">
    <property type="entry name" value="C1.5:_HAD__Beta-PGM__Phosphata"/>
    <property type="match status" value="1"/>
</dbReference>
<dbReference type="InterPro" id="IPR006439">
    <property type="entry name" value="HAD-SF_hydro_IA"/>
</dbReference>
<sequence>MFDRKKVIIFDLDGTLIDSVGVWNAVDVELVKQIGGGERDGDELQRRRDTLLRERAASSDPYGDYCAYLKEKYASPLPADEIHRRRYRIARDFLENVVDYKPRADEFVRALKARGFRLAIATTTRRGTVDIYRAVNRNMLAKAPLDEYFSPVYAREDVRAMKPDPEVHFRILGALGATPAECLIFEDSLIGVESARNAGIETAAVYDRYSDADRARIDALADYRVRDYGEAIEILKRETAE</sequence>
<dbReference type="Gene3D" id="3.40.50.1000">
    <property type="entry name" value="HAD superfamily/HAD-like"/>
    <property type="match status" value="1"/>
</dbReference>